<accession>A0A8T0E3E2</accession>
<reference evidence="1" key="1">
    <citation type="journal article" date="2020" name="bioRxiv">
        <title>Chromosome-level reference genome of the European wasp spider Argiope bruennichi: a resource for studies on range expansion and evolutionary adaptation.</title>
        <authorList>
            <person name="Sheffer M.M."/>
            <person name="Hoppe A."/>
            <person name="Krehenwinkel H."/>
            <person name="Uhl G."/>
            <person name="Kuss A.W."/>
            <person name="Jensen L."/>
            <person name="Jensen C."/>
            <person name="Gillespie R.G."/>
            <person name="Hoff K.J."/>
            <person name="Prost S."/>
        </authorList>
    </citation>
    <scope>NUCLEOTIDE SEQUENCE</scope>
</reference>
<dbReference type="Proteomes" id="UP000807504">
    <property type="component" value="Unassembled WGS sequence"/>
</dbReference>
<keyword evidence="2" id="KW-1185">Reference proteome</keyword>
<name>A0A8T0E3E2_ARGBR</name>
<evidence type="ECO:0000313" key="2">
    <source>
        <dbReference type="Proteomes" id="UP000807504"/>
    </source>
</evidence>
<reference evidence="1" key="2">
    <citation type="submission" date="2020-06" db="EMBL/GenBank/DDBJ databases">
        <authorList>
            <person name="Sheffer M."/>
        </authorList>
    </citation>
    <scope>NUCLEOTIDE SEQUENCE</scope>
</reference>
<sequence length="111" mass="12543">MVLFSMSAATDRTEGCTVPEGIINSEFGTEVSCLFECDAEQWPDFFEMRIISIKMSMIFVPNAGWALYLVKAATHLVFSAVNQPQNKTELEGMNLGINEDILRRACEREMR</sequence>
<gene>
    <name evidence="1" type="ORF">HNY73_022485</name>
</gene>
<organism evidence="1 2">
    <name type="scientific">Argiope bruennichi</name>
    <name type="common">Wasp spider</name>
    <name type="synonym">Aranea bruennichi</name>
    <dbReference type="NCBI Taxonomy" id="94029"/>
    <lineage>
        <taxon>Eukaryota</taxon>
        <taxon>Metazoa</taxon>
        <taxon>Ecdysozoa</taxon>
        <taxon>Arthropoda</taxon>
        <taxon>Chelicerata</taxon>
        <taxon>Arachnida</taxon>
        <taxon>Araneae</taxon>
        <taxon>Araneomorphae</taxon>
        <taxon>Entelegynae</taxon>
        <taxon>Araneoidea</taxon>
        <taxon>Araneidae</taxon>
        <taxon>Argiope</taxon>
    </lineage>
</organism>
<dbReference type="AlphaFoldDB" id="A0A8T0E3E2"/>
<dbReference type="EMBL" id="JABXBU010002231">
    <property type="protein sequence ID" value="KAF8764411.1"/>
    <property type="molecule type" value="Genomic_DNA"/>
</dbReference>
<evidence type="ECO:0000313" key="1">
    <source>
        <dbReference type="EMBL" id="KAF8764411.1"/>
    </source>
</evidence>
<proteinExistence type="predicted"/>
<comment type="caution">
    <text evidence="1">The sequence shown here is derived from an EMBL/GenBank/DDBJ whole genome shotgun (WGS) entry which is preliminary data.</text>
</comment>
<protein>
    <submittedName>
        <fullName evidence="1">Uncharacterized protein</fullName>
    </submittedName>
</protein>